<keyword evidence="1" id="KW-0472">Membrane</keyword>
<comment type="caution">
    <text evidence="2">The sequence shown here is derived from an EMBL/GenBank/DDBJ whole genome shotgun (WGS) entry which is preliminary data.</text>
</comment>
<evidence type="ECO:0000256" key="1">
    <source>
        <dbReference type="SAM" id="Phobius"/>
    </source>
</evidence>
<keyword evidence="1" id="KW-0812">Transmembrane</keyword>
<name>R7WPF4_9NOCA</name>
<organism evidence="2 3">
    <name type="scientific">Rhodococcus rhodnii LMG 5362</name>
    <dbReference type="NCBI Taxonomy" id="1273125"/>
    <lineage>
        <taxon>Bacteria</taxon>
        <taxon>Bacillati</taxon>
        <taxon>Actinomycetota</taxon>
        <taxon>Actinomycetes</taxon>
        <taxon>Mycobacteriales</taxon>
        <taxon>Nocardiaceae</taxon>
        <taxon>Rhodococcus</taxon>
    </lineage>
</organism>
<keyword evidence="1" id="KW-1133">Transmembrane helix</keyword>
<keyword evidence="3" id="KW-1185">Reference proteome</keyword>
<protein>
    <submittedName>
        <fullName evidence="2">Uncharacterized protein</fullName>
    </submittedName>
</protein>
<proteinExistence type="predicted"/>
<accession>R7WPF4</accession>
<dbReference type="Proteomes" id="UP000013525">
    <property type="component" value="Unassembled WGS sequence"/>
</dbReference>
<dbReference type="PATRIC" id="fig|1273125.3.peg.1394"/>
<sequence>MQIDQQRHGSRKEIVVFGVLAVTMLLMMLLLVVPGIVG</sequence>
<evidence type="ECO:0000313" key="3">
    <source>
        <dbReference type="Proteomes" id="UP000013525"/>
    </source>
</evidence>
<dbReference type="EMBL" id="APMY01000051">
    <property type="protein sequence ID" value="EOM77193.1"/>
    <property type="molecule type" value="Genomic_DNA"/>
</dbReference>
<dbReference type="AlphaFoldDB" id="R7WPF4"/>
<feature type="transmembrane region" description="Helical" evidence="1">
    <location>
        <begin position="14"/>
        <end position="37"/>
    </location>
</feature>
<evidence type="ECO:0000313" key="2">
    <source>
        <dbReference type="EMBL" id="EOM77193.1"/>
    </source>
</evidence>
<reference evidence="2 3" key="1">
    <citation type="journal article" date="2013" name="Genome Announc.">
        <title>Draft Genome Sequence of Rhodococcus rhodnii Strain LMG5362, a Symbiont of Rhodnius prolixus (Hemiptera, Reduviidae, Triatominae), the Principle Vector of Trypanosoma cruzi.</title>
        <authorList>
            <person name="Pachebat J.A."/>
            <person name="van Keulen G."/>
            <person name="Whitten M.M."/>
            <person name="Girdwood S."/>
            <person name="Del Sol R."/>
            <person name="Dyson P.J."/>
            <person name="Facey P.D."/>
        </authorList>
    </citation>
    <scope>NUCLEOTIDE SEQUENCE [LARGE SCALE GENOMIC DNA]</scope>
    <source>
        <strain evidence="2 3">LMG 5362</strain>
    </source>
</reference>
<gene>
    <name evidence="2" type="ORF">Rrhod_1441</name>
</gene>